<evidence type="ECO:0000313" key="4">
    <source>
        <dbReference type="Proteomes" id="UP001590950"/>
    </source>
</evidence>
<dbReference type="EMBL" id="JBEFKJ010000002">
    <property type="protein sequence ID" value="KAL2047590.1"/>
    <property type="molecule type" value="Genomic_DNA"/>
</dbReference>
<feature type="compositionally biased region" description="Acidic residues" evidence="1">
    <location>
        <begin position="173"/>
        <end position="183"/>
    </location>
</feature>
<dbReference type="PANTHER" id="PTHR15492:SF1">
    <property type="entry name" value="CYCLIN-D1-BINDING PROTEIN 1"/>
    <property type="match status" value="1"/>
</dbReference>
<dbReference type="InterPro" id="IPR049317">
    <property type="entry name" value="GCIP-like_N"/>
</dbReference>
<dbReference type="PANTHER" id="PTHR15492">
    <property type="entry name" value="CYCLIN D1-BINDING PROTEIN 1"/>
    <property type="match status" value="1"/>
</dbReference>
<gene>
    <name evidence="3" type="ORF">N7G274_000632</name>
</gene>
<evidence type="ECO:0000313" key="3">
    <source>
        <dbReference type="EMBL" id="KAL2047590.1"/>
    </source>
</evidence>
<organism evidence="3 4">
    <name type="scientific">Stereocaulon virgatum</name>
    <dbReference type="NCBI Taxonomy" id="373712"/>
    <lineage>
        <taxon>Eukaryota</taxon>
        <taxon>Fungi</taxon>
        <taxon>Dikarya</taxon>
        <taxon>Ascomycota</taxon>
        <taxon>Pezizomycotina</taxon>
        <taxon>Lecanoromycetes</taxon>
        <taxon>OSLEUM clade</taxon>
        <taxon>Lecanoromycetidae</taxon>
        <taxon>Lecanorales</taxon>
        <taxon>Lecanorineae</taxon>
        <taxon>Stereocaulaceae</taxon>
        <taxon>Stereocaulon</taxon>
    </lineage>
</organism>
<dbReference type="InterPro" id="IPR026907">
    <property type="entry name" value="GCIP-like"/>
</dbReference>
<reference evidence="3 4" key="1">
    <citation type="submission" date="2024-09" db="EMBL/GenBank/DDBJ databases">
        <title>Rethinking Asexuality: The Enigmatic Case of Functional Sexual Genes in Lepraria (Stereocaulaceae).</title>
        <authorList>
            <person name="Doellman M."/>
            <person name="Sun Y."/>
            <person name="Barcenas-Pena A."/>
            <person name="Lumbsch H.T."/>
            <person name="Grewe F."/>
        </authorList>
    </citation>
    <scope>NUCLEOTIDE SEQUENCE [LARGE SCALE GENOMIC DNA]</scope>
    <source>
        <strain evidence="3 4">Mercado 3170</strain>
    </source>
</reference>
<feature type="domain" description="Cyclin-D1-binding protein 1-like N-terminal" evidence="2">
    <location>
        <begin position="115"/>
        <end position="174"/>
    </location>
</feature>
<name>A0ABR4AQ32_9LECA</name>
<protein>
    <recommendedName>
        <fullName evidence="2">Cyclin-D1-binding protein 1-like N-terminal domain-containing protein</fullName>
    </recommendedName>
</protein>
<dbReference type="Gene3D" id="1.20.1410.10">
    <property type="entry name" value="I/LWEQ domain"/>
    <property type="match status" value="1"/>
</dbReference>
<evidence type="ECO:0000259" key="2">
    <source>
        <dbReference type="Pfam" id="PF13324"/>
    </source>
</evidence>
<accession>A0ABR4AQ32</accession>
<proteinExistence type="predicted"/>
<keyword evidence="4" id="KW-1185">Reference proteome</keyword>
<feature type="region of interest" description="Disordered" evidence="1">
    <location>
        <begin position="173"/>
        <end position="199"/>
    </location>
</feature>
<comment type="caution">
    <text evidence="3">The sequence shown here is derived from an EMBL/GenBank/DDBJ whole genome shotgun (WGS) entry which is preliminary data.</text>
</comment>
<dbReference type="Pfam" id="PF13324">
    <property type="entry name" value="GCIP_N"/>
    <property type="match status" value="1"/>
</dbReference>
<sequence length="341" mass="37418">MAPVKYTDSLGKLQATTVTITGLIRKFQTALQSPTSSHADIQDQPNPLALLSDASKILKAQTTKLSLLILNKPFTPSAITFILNSLSNSCLPGLVSALELCPAARYSRLLHDHDEHGIENTGRGTLASTGVLWQECDKLVDLASTGLVALASVKVEESYSLLQDAIEELEDWDPNDEEIDSDADSMSLSKQNPTSVPVQDESTIASSLGMLSLLPIAALRKRTLVTLRTVRVLYPALKKRRISTFPNITSNSTLDALPKLSQVYALDALVDYTQHFTESADDIAGALYESDEEQVERRLKALREAAEACVLTAKKGWKDEEDEFTGWAEKWAMRLEEVGRD</sequence>
<dbReference type="Proteomes" id="UP001590950">
    <property type="component" value="Unassembled WGS sequence"/>
</dbReference>
<feature type="compositionally biased region" description="Polar residues" evidence="1">
    <location>
        <begin position="184"/>
        <end position="199"/>
    </location>
</feature>
<evidence type="ECO:0000256" key="1">
    <source>
        <dbReference type="SAM" id="MobiDB-lite"/>
    </source>
</evidence>